<keyword evidence="1" id="KW-0472">Membrane</keyword>
<evidence type="ECO:0000313" key="2">
    <source>
        <dbReference type="EMBL" id="EEA06007.1"/>
    </source>
</evidence>
<keyword evidence="3" id="KW-1185">Reference proteome</keyword>
<dbReference type="eggNOG" id="ENOG502SD74">
    <property type="taxonomic scope" value="Eukaryota"/>
</dbReference>
<accession>B6AD03</accession>
<sequence>MVYDTDSNFKQHTSDLKKLSLVIFALFDLVYCGVLIYSYRSVCDAPLKSWLIGAILLSIPATKVISVIESTFGHGFALIGEISLFVASFLWFTLGTVWVNTSLVCQSTAPALWWTVFITVSTIWFFVAGLAFSLIGITVYHMIITGGANPEFRGNRKPDL</sequence>
<feature type="transmembrane region" description="Helical" evidence="1">
    <location>
        <begin position="50"/>
        <end position="68"/>
    </location>
</feature>
<keyword evidence="1" id="KW-1133">Transmembrane helix</keyword>
<dbReference type="OMA" id="ISMSTTC"/>
<keyword evidence="1" id="KW-0812">Transmembrane</keyword>
<proteinExistence type="predicted"/>
<dbReference type="RefSeq" id="XP_002140356.1">
    <property type="nucleotide sequence ID" value="XM_002140320.1"/>
</dbReference>
<evidence type="ECO:0000313" key="3">
    <source>
        <dbReference type="Proteomes" id="UP000001460"/>
    </source>
</evidence>
<evidence type="ECO:0000256" key="1">
    <source>
        <dbReference type="SAM" id="Phobius"/>
    </source>
</evidence>
<feature type="transmembrane region" description="Helical" evidence="1">
    <location>
        <begin position="19"/>
        <end position="38"/>
    </location>
</feature>
<dbReference type="EMBL" id="DS989728">
    <property type="protein sequence ID" value="EEA06007.1"/>
    <property type="molecule type" value="Genomic_DNA"/>
</dbReference>
<dbReference type="AlphaFoldDB" id="B6AD03"/>
<dbReference type="Proteomes" id="UP000001460">
    <property type="component" value="Unassembled WGS sequence"/>
</dbReference>
<gene>
    <name evidence="2" type="ORF">CMU_017600</name>
</gene>
<dbReference type="VEuPathDB" id="CryptoDB:CMU_017600"/>
<dbReference type="OrthoDB" id="409650at2759"/>
<feature type="transmembrane region" description="Helical" evidence="1">
    <location>
        <begin position="111"/>
        <end position="135"/>
    </location>
</feature>
<protein>
    <recommendedName>
        <fullName evidence="4">Transmembrane protein</fullName>
    </recommendedName>
</protein>
<feature type="transmembrane region" description="Helical" evidence="1">
    <location>
        <begin position="75"/>
        <end position="99"/>
    </location>
</feature>
<dbReference type="GeneID" id="6995525"/>
<reference evidence="2" key="1">
    <citation type="submission" date="2008-06" db="EMBL/GenBank/DDBJ databases">
        <authorList>
            <person name="Lorenzi H."/>
            <person name="Inman J."/>
            <person name="Miller J."/>
            <person name="Schobel S."/>
            <person name="Amedeo P."/>
            <person name="Caler E.V."/>
            <person name="da Silva J."/>
        </authorList>
    </citation>
    <scope>NUCLEOTIDE SEQUENCE [LARGE SCALE GENOMIC DNA]</scope>
    <source>
        <strain evidence="2">RN66</strain>
    </source>
</reference>
<name>B6AD03_CRYMR</name>
<organism evidence="2 3">
    <name type="scientific">Cryptosporidium muris (strain RN66)</name>
    <dbReference type="NCBI Taxonomy" id="441375"/>
    <lineage>
        <taxon>Eukaryota</taxon>
        <taxon>Sar</taxon>
        <taxon>Alveolata</taxon>
        <taxon>Apicomplexa</taxon>
        <taxon>Conoidasida</taxon>
        <taxon>Coccidia</taxon>
        <taxon>Eucoccidiorida</taxon>
        <taxon>Eimeriorina</taxon>
        <taxon>Cryptosporidiidae</taxon>
        <taxon>Cryptosporidium</taxon>
    </lineage>
</organism>
<evidence type="ECO:0008006" key="4">
    <source>
        <dbReference type="Google" id="ProtNLM"/>
    </source>
</evidence>